<evidence type="ECO:0000313" key="2">
    <source>
        <dbReference type="Proteomes" id="UP001151752"/>
    </source>
</evidence>
<reference evidence="1" key="2">
    <citation type="journal article" date="2023" name="Int. J. Mol. Sci.">
        <title>De Novo Assembly and Annotation of 11 Diverse Shrub Willow (Salix) Genomes Reveals Novel Gene Organization in Sex-Linked Regions.</title>
        <authorList>
            <person name="Hyden B."/>
            <person name="Feng K."/>
            <person name="Yates T.B."/>
            <person name="Jawdy S."/>
            <person name="Cereghino C."/>
            <person name="Smart L.B."/>
            <person name="Muchero W."/>
        </authorList>
    </citation>
    <scope>NUCLEOTIDE SEQUENCE</scope>
    <source>
        <tissue evidence="1">Shoot tip</tissue>
    </source>
</reference>
<dbReference type="Proteomes" id="UP001151752">
    <property type="component" value="Chromosome 14"/>
</dbReference>
<evidence type="ECO:0000313" key="1">
    <source>
        <dbReference type="EMBL" id="KAJ6723575.1"/>
    </source>
</evidence>
<comment type="caution">
    <text evidence="1">The sequence shown here is derived from an EMBL/GenBank/DDBJ whole genome shotgun (WGS) entry which is preliminary data.</text>
</comment>
<dbReference type="AlphaFoldDB" id="A0A9Q0U501"/>
<dbReference type="EMBL" id="JAPFFM010000013">
    <property type="protein sequence ID" value="KAJ6723575.1"/>
    <property type="molecule type" value="Genomic_DNA"/>
</dbReference>
<keyword evidence="2" id="KW-1185">Reference proteome</keyword>
<name>A0A9Q0U501_9ROSI</name>
<accession>A0A9Q0U501</accession>
<protein>
    <submittedName>
        <fullName evidence="1">Uncharacterized protein</fullName>
    </submittedName>
</protein>
<reference evidence="1" key="1">
    <citation type="submission" date="2022-11" db="EMBL/GenBank/DDBJ databases">
        <authorList>
            <person name="Hyden B.L."/>
            <person name="Feng K."/>
            <person name="Yates T."/>
            <person name="Jawdy S."/>
            <person name="Smart L.B."/>
            <person name="Muchero W."/>
        </authorList>
    </citation>
    <scope>NUCLEOTIDE SEQUENCE</scope>
    <source>
        <tissue evidence="1">Shoot tip</tissue>
    </source>
</reference>
<organism evidence="1 2">
    <name type="scientific">Salix koriyanagi</name>
    <dbReference type="NCBI Taxonomy" id="2511006"/>
    <lineage>
        <taxon>Eukaryota</taxon>
        <taxon>Viridiplantae</taxon>
        <taxon>Streptophyta</taxon>
        <taxon>Embryophyta</taxon>
        <taxon>Tracheophyta</taxon>
        <taxon>Spermatophyta</taxon>
        <taxon>Magnoliopsida</taxon>
        <taxon>eudicotyledons</taxon>
        <taxon>Gunneridae</taxon>
        <taxon>Pentapetalae</taxon>
        <taxon>rosids</taxon>
        <taxon>fabids</taxon>
        <taxon>Malpighiales</taxon>
        <taxon>Salicaceae</taxon>
        <taxon>Saliceae</taxon>
        <taxon>Salix</taxon>
    </lineage>
</organism>
<sequence>MASVLEKNHCSRLSIRDHPTTLYQIEHLPVPDQKLLTDIQIDLPGSPNPKQLLYHPILHGKKNAQMGDKPKNWDKTTRLFMCI</sequence>
<proteinExistence type="predicted"/>
<gene>
    <name evidence="1" type="ORF">OIU74_008020</name>
</gene>